<feature type="transmembrane region" description="Helical" evidence="1">
    <location>
        <begin position="63"/>
        <end position="82"/>
    </location>
</feature>
<protein>
    <recommendedName>
        <fullName evidence="4">Transmembrane protein</fullName>
    </recommendedName>
</protein>
<accession>A0ABU6W375</accession>
<comment type="caution">
    <text evidence="2">The sequence shown here is derived from an EMBL/GenBank/DDBJ whole genome shotgun (WGS) entry which is preliminary data.</text>
</comment>
<keyword evidence="1" id="KW-0812">Transmembrane</keyword>
<proteinExistence type="predicted"/>
<reference evidence="2 3" key="1">
    <citation type="journal article" date="2023" name="Plants (Basel)">
        <title>Bridging the Gap: Combining Genomics and Transcriptomics Approaches to Understand Stylosanthes scabra, an Orphan Legume from the Brazilian Caatinga.</title>
        <authorList>
            <person name="Ferreira-Neto J.R.C."/>
            <person name="da Silva M.D."/>
            <person name="Binneck E."/>
            <person name="de Melo N.F."/>
            <person name="da Silva R.H."/>
            <person name="de Melo A.L.T.M."/>
            <person name="Pandolfi V."/>
            <person name="Bustamante F.O."/>
            <person name="Brasileiro-Vidal A.C."/>
            <person name="Benko-Iseppon A.M."/>
        </authorList>
    </citation>
    <scope>NUCLEOTIDE SEQUENCE [LARGE SCALE GENOMIC DNA]</scope>
    <source>
        <tissue evidence="2">Leaves</tissue>
    </source>
</reference>
<name>A0ABU6W375_9FABA</name>
<keyword evidence="1" id="KW-1133">Transmembrane helix</keyword>
<evidence type="ECO:0000256" key="1">
    <source>
        <dbReference type="SAM" id="Phobius"/>
    </source>
</evidence>
<evidence type="ECO:0000313" key="2">
    <source>
        <dbReference type="EMBL" id="MED6180345.1"/>
    </source>
</evidence>
<evidence type="ECO:0008006" key="4">
    <source>
        <dbReference type="Google" id="ProtNLM"/>
    </source>
</evidence>
<evidence type="ECO:0000313" key="3">
    <source>
        <dbReference type="Proteomes" id="UP001341840"/>
    </source>
</evidence>
<gene>
    <name evidence="2" type="ORF">PIB30_009413</name>
</gene>
<keyword evidence="1" id="KW-0472">Membrane</keyword>
<dbReference type="Proteomes" id="UP001341840">
    <property type="component" value="Unassembled WGS sequence"/>
</dbReference>
<organism evidence="2 3">
    <name type="scientific">Stylosanthes scabra</name>
    <dbReference type="NCBI Taxonomy" id="79078"/>
    <lineage>
        <taxon>Eukaryota</taxon>
        <taxon>Viridiplantae</taxon>
        <taxon>Streptophyta</taxon>
        <taxon>Embryophyta</taxon>
        <taxon>Tracheophyta</taxon>
        <taxon>Spermatophyta</taxon>
        <taxon>Magnoliopsida</taxon>
        <taxon>eudicotyledons</taxon>
        <taxon>Gunneridae</taxon>
        <taxon>Pentapetalae</taxon>
        <taxon>rosids</taxon>
        <taxon>fabids</taxon>
        <taxon>Fabales</taxon>
        <taxon>Fabaceae</taxon>
        <taxon>Papilionoideae</taxon>
        <taxon>50 kb inversion clade</taxon>
        <taxon>dalbergioids sensu lato</taxon>
        <taxon>Dalbergieae</taxon>
        <taxon>Pterocarpus clade</taxon>
        <taxon>Stylosanthes</taxon>
    </lineage>
</organism>
<sequence>MGTTGLISSDGLLETVSERKHVHHHHLHHVTRRGGGVKGLLKKPIEFIVVELGLRKKKKLGHWMFLMFRGVFLFLGVLKIGMKGWGSDGLRMIEEGWVYDGGSGGGGDKGMVGLP</sequence>
<keyword evidence="3" id="KW-1185">Reference proteome</keyword>
<dbReference type="EMBL" id="JASCZI010181264">
    <property type="protein sequence ID" value="MED6180345.1"/>
    <property type="molecule type" value="Genomic_DNA"/>
</dbReference>